<dbReference type="InterPro" id="IPR036390">
    <property type="entry name" value="WH_DNA-bd_sf"/>
</dbReference>
<evidence type="ECO:0000313" key="5">
    <source>
        <dbReference type="EMBL" id="SNT68317.1"/>
    </source>
</evidence>
<dbReference type="RefSeq" id="WP_089411269.1">
    <property type="nucleotide sequence ID" value="NZ_FZQA01000001.1"/>
</dbReference>
<dbReference type="EMBL" id="FZQA01000001">
    <property type="protein sequence ID" value="SNT68317.1"/>
    <property type="molecule type" value="Genomic_DNA"/>
</dbReference>
<name>A0A239PL09_9PROT</name>
<evidence type="ECO:0000313" key="6">
    <source>
        <dbReference type="Proteomes" id="UP000198346"/>
    </source>
</evidence>
<dbReference type="GO" id="GO:0003677">
    <property type="term" value="F:DNA binding"/>
    <property type="evidence" value="ECO:0007669"/>
    <property type="project" value="UniProtKB-KW"/>
</dbReference>
<dbReference type="InterPro" id="IPR036388">
    <property type="entry name" value="WH-like_DNA-bd_sf"/>
</dbReference>
<keyword evidence="3" id="KW-0804">Transcription</keyword>
<organism evidence="5 6">
    <name type="scientific">Amphiplicatus metriothermophilus</name>
    <dbReference type="NCBI Taxonomy" id="1519374"/>
    <lineage>
        <taxon>Bacteria</taxon>
        <taxon>Pseudomonadati</taxon>
        <taxon>Pseudomonadota</taxon>
        <taxon>Alphaproteobacteria</taxon>
        <taxon>Parvularculales</taxon>
        <taxon>Parvularculaceae</taxon>
        <taxon>Amphiplicatus</taxon>
    </lineage>
</organism>
<evidence type="ECO:0000259" key="4">
    <source>
        <dbReference type="PROSITE" id="PS51118"/>
    </source>
</evidence>
<dbReference type="PANTHER" id="PTHR33204:SF29">
    <property type="entry name" value="TRANSCRIPTIONAL REGULATOR"/>
    <property type="match status" value="1"/>
</dbReference>
<evidence type="ECO:0000256" key="3">
    <source>
        <dbReference type="ARBA" id="ARBA00023163"/>
    </source>
</evidence>
<evidence type="ECO:0000256" key="2">
    <source>
        <dbReference type="ARBA" id="ARBA00023125"/>
    </source>
</evidence>
<dbReference type="Pfam" id="PF01638">
    <property type="entry name" value="HxlR"/>
    <property type="match status" value="1"/>
</dbReference>
<keyword evidence="6" id="KW-1185">Reference proteome</keyword>
<reference evidence="5 6" key="1">
    <citation type="submission" date="2017-07" db="EMBL/GenBank/DDBJ databases">
        <authorList>
            <person name="Sun Z.S."/>
            <person name="Albrecht U."/>
            <person name="Echele G."/>
            <person name="Lee C.C."/>
        </authorList>
    </citation>
    <scope>NUCLEOTIDE SEQUENCE [LARGE SCALE GENOMIC DNA]</scope>
    <source>
        <strain evidence="5 6">CGMCC 1.12710</strain>
    </source>
</reference>
<dbReference type="PANTHER" id="PTHR33204">
    <property type="entry name" value="TRANSCRIPTIONAL REGULATOR, MARR FAMILY"/>
    <property type="match status" value="1"/>
</dbReference>
<dbReference type="PROSITE" id="PS51118">
    <property type="entry name" value="HTH_HXLR"/>
    <property type="match status" value="1"/>
</dbReference>
<dbReference type="SUPFAM" id="SSF46785">
    <property type="entry name" value="Winged helix' DNA-binding domain"/>
    <property type="match status" value="1"/>
</dbReference>
<evidence type="ECO:0000256" key="1">
    <source>
        <dbReference type="ARBA" id="ARBA00023015"/>
    </source>
</evidence>
<protein>
    <submittedName>
        <fullName evidence="5">Transcriptional regulator, HxlR family</fullName>
    </submittedName>
</protein>
<dbReference type="AlphaFoldDB" id="A0A239PL09"/>
<dbReference type="OrthoDB" id="9800350at2"/>
<sequence length="117" mass="13399">MARQEGCPAEITLELIAGRWKPMAIYWLLKGARRFNQLQRDLGGITHRTLARQLREMEADGLVVRRDYKEIPPRVEYALTPLGRSLEPVLQAMHDWALAHPEARRRERAEGASRSGA</sequence>
<gene>
    <name evidence="5" type="ORF">SAMN06297382_0819</name>
</gene>
<dbReference type="InterPro" id="IPR002577">
    <property type="entry name" value="HTH_HxlR"/>
</dbReference>
<dbReference type="Gene3D" id="1.10.10.10">
    <property type="entry name" value="Winged helix-like DNA-binding domain superfamily/Winged helix DNA-binding domain"/>
    <property type="match status" value="1"/>
</dbReference>
<accession>A0A239PL09</accession>
<proteinExistence type="predicted"/>
<keyword evidence="1" id="KW-0805">Transcription regulation</keyword>
<feature type="domain" description="HTH hxlR-type" evidence="4">
    <location>
        <begin position="7"/>
        <end position="105"/>
    </location>
</feature>
<dbReference type="Proteomes" id="UP000198346">
    <property type="component" value="Unassembled WGS sequence"/>
</dbReference>
<keyword evidence="2" id="KW-0238">DNA-binding</keyword>